<evidence type="ECO:0000313" key="3">
    <source>
        <dbReference type="EMBL" id="TWT57239.1"/>
    </source>
</evidence>
<dbReference type="EMBL" id="SIHI01000001">
    <property type="protein sequence ID" value="TWT57239.1"/>
    <property type="molecule type" value="Genomic_DNA"/>
</dbReference>
<reference evidence="3 4" key="1">
    <citation type="submission" date="2019-02" db="EMBL/GenBank/DDBJ databases">
        <title>Deep-cultivation of Planctomycetes and their phenomic and genomic characterization uncovers novel biology.</title>
        <authorList>
            <person name="Wiegand S."/>
            <person name="Jogler M."/>
            <person name="Boedeker C."/>
            <person name="Pinto D."/>
            <person name="Vollmers J."/>
            <person name="Rivas-Marin E."/>
            <person name="Kohn T."/>
            <person name="Peeters S.H."/>
            <person name="Heuer A."/>
            <person name="Rast P."/>
            <person name="Oberbeckmann S."/>
            <person name="Bunk B."/>
            <person name="Jeske O."/>
            <person name="Meyerdierks A."/>
            <person name="Storesund J.E."/>
            <person name="Kallscheuer N."/>
            <person name="Luecker S."/>
            <person name="Lage O.M."/>
            <person name="Pohl T."/>
            <person name="Merkel B.J."/>
            <person name="Hornburger P."/>
            <person name="Mueller R.-W."/>
            <person name="Bruemmer F."/>
            <person name="Labrenz M."/>
            <person name="Spormann A.M."/>
            <person name="Op Den Camp H."/>
            <person name="Overmann J."/>
            <person name="Amann R."/>
            <person name="Jetten M.S.M."/>
            <person name="Mascher T."/>
            <person name="Medema M.H."/>
            <person name="Devos D.P."/>
            <person name="Kaster A.-K."/>
            <person name="Ovreas L."/>
            <person name="Rohde M."/>
            <person name="Galperin M.Y."/>
            <person name="Jogler C."/>
        </authorList>
    </citation>
    <scope>NUCLEOTIDE SEQUENCE [LARGE SCALE GENOMIC DNA]</scope>
    <source>
        <strain evidence="3 4">KOR42</strain>
    </source>
</reference>
<evidence type="ECO:0000256" key="1">
    <source>
        <dbReference type="SAM" id="MobiDB-lite"/>
    </source>
</evidence>
<feature type="signal peptide" evidence="2">
    <location>
        <begin position="1"/>
        <end position="20"/>
    </location>
</feature>
<evidence type="ECO:0000313" key="4">
    <source>
        <dbReference type="Proteomes" id="UP000317243"/>
    </source>
</evidence>
<dbReference type="AlphaFoldDB" id="A0A5C5X3T1"/>
<dbReference type="RefSeq" id="WP_146507097.1">
    <property type="nucleotide sequence ID" value="NZ_SIHI01000001.1"/>
</dbReference>
<evidence type="ECO:0000256" key="2">
    <source>
        <dbReference type="SAM" id="SignalP"/>
    </source>
</evidence>
<dbReference type="Proteomes" id="UP000317243">
    <property type="component" value="Unassembled WGS sequence"/>
</dbReference>
<organism evidence="3 4">
    <name type="scientific">Thalassoglobus neptunius</name>
    <dbReference type="NCBI Taxonomy" id="1938619"/>
    <lineage>
        <taxon>Bacteria</taxon>
        <taxon>Pseudomonadati</taxon>
        <taxon>Planctomycetota</taxon>
        <taxon>Planctomycetia</taxon>
        <taxon>Planctomycetales</taxon>
        <taxon>Planctomycetaceae</taxon>
        <taxon>Thalassoglobus</taxon>
    </lineage>
</organism>
<keyword evidence="4" id="KW-1185">Reference proteome</keyword>
<feature type="region of interest" description="Disordered" evidence="1">
    <location>
        <begin position="337"/>
        <end position="356"/>
    </location>
</feature>
<feature type="chain" id="PRO_5022814279" evidence="2">
    <location>
        <begin position="21"/>
        <end position="1040"/>
    </location>
</feature>
<keyword evidence="2" id="KW-0732">Signal</keyword>
<name>A0A5C5X3T1_9PLAN</name>
<gene>
    <name evidence="3" type="ORF">KOR42_05970</name>
</gene>
<proteinExistence type="predicted"/>
<sequence length="1040" mass="112552" precursor="true">MSRFAFVFAVLCLTGSFVQAQTTLYSDSFTNDGSAVNLPSWDTVENGGVWWNDGSDSTPWVTWSGTDSVAHHSLDAIVPGSEHSGIDFGAADVDITFEFNYGTGTTASYDSIFWIRANSDRSEALGIYHSVVDDEFTLVDEDEVDLGETPVASGLTTANTYYTIRILLSGSKISLWVDDVLKIDEWDNSTYQTNTYFGFHAISGGRLDDFSVTDVVTSGISIEVHGDEIVDAGTEDTGSVPQGSWVTVPIEMIGVSASTVTVNNFAVSGDLLFDDSDDFSSFTLDQDETNKIRVRLSAATAGSKTGTVTVTYNTTENYTINVDWTVVAKTPASDVALTKGGGGSAPTDPTRTSYKPGGMWTQVPFAQTVWADETTYIGVIAMQEGGIESVDFWWNGNSVTVNTMTTHDGISAYYCAISPNAASGNEQIYATINAADPYAQEKVLDDPFYFTIFDSATVNEVHVGRGDASAGSGTEGDPYLSLQSAINDLSLTDGGIVTIHEGTVDWPYTATPKANSGVFWLRMAEGEDRYNVVKNFTGTASTSIRLSVERLKVSGIEWDTANAAVFYNRGVSGYYTVWDDIHVGNSDGRFTLVNGNHLNTGSIGRAAGTTDKDGFQNCRFVDTYQGTTGFYSINDYVERVLRDHSTCWSVANMVSRRGDYDYLRDNLAALTITYSGGATATYNLTSTNAGSSRDLVLLEDASPVLTINLKTSSSAVVDTDDADGEIDAHTIAQVVSAINATTDWSASIDTDYTSAAADRQLDATYLKIDAHFSAVTGGAIPVDLYVAADLHVDGIQSSYGTGVAYNRFYYNCDFDNNPADMVATYGNNESDMQGLFIVGTNGGHTDGGAYFMHYKNVDADNASQFIGEMDNFNMMFCTFEGPQIMSPRTDKVGNQEYIPTNVVFRGNAFLHLDNWEDQFGGELYFANNSQVTDDWSAIGYSNTQSANVAAWDLNTDGTVGDSSTLLDRSLNGTAYQTLWPNGDSMASDGSDPIGAWPPEGGVTPTPNGDDDGEESLLLRFAQRTWRPQWRRDMSLLRSQQ</sequence>
<feature type="region of interest" description="Disordered" evidence="1">
    <location>
        <begin position="982"/>
        <end position="1013"/>
    </location>
</feature>
<accession>A0A5C5X3T1</accession>
<comment type="caution">
    <text evidence="3">The sequence shown here is derived from an EMBL/GenBank/DDBJ whole genome shotgun (WGS) entry which is preliminary data.</text>
</comment>
<protein>
    <submittedName>
        <fullName evidence="3">Uncharacterized protein</fullName>
    </submittedName>
</protein>